<evidence type="ECO:0008006" key="4">
    <source>
        <dbReference type="Google" id="ProtNLM"/>
    </source>
</evidence>
<reference evidence="2 3" key="1">
    <citation type="submission" date="2020-08" db="EMBL/GenBank/DDBJ databases">
        <title>Sequencing the genomes of 1000 actinobacteria strains.</title>
        <authorList>
            <person name="Klenk H.-P."/>
        </authorList>
    </citation>
    <scope>NUCLEOTIDE SEQUENCE [LARGE SCALE GENOMIC DNA]</scope>
    <source>
        <strain evidence="2 3">DSM 43582</strain>
    </source>
</reference>
<evidence type="ECO:0000313" key="3">
    <source>
        <dbReference type="Proteomes" id="UP000540412"/>
    </source>
</evidence>
<keyword evidence="1" id="KW-0472">Membrane</keyword>
<feature type="transmembrane region" description="Helical" evidence="1">
    <location>
        <begin position="9"/>
        <end position="30"/>
    </location>
</feature>
<accession>A0A7W9UMQ2</accession>
<dbReference type="Proteomes" id="UP000540412">
    <property type="component" value="Unassembled WGS sequence"/>
</dbReference>
<sequence length="131" mass="14737">MVKTRAKRVVVWTAVANGLIAVLGTAIAVYDAPWLGLLSTGLAASTSVITAWDGLYRHREMWVQRSVILGQLQTLLRTTELRQADGEDRNALARETMRELNDILEEDLEAWTSLRRTQSVVRDRAEDADEE</sequence>
<dbReference type="EMBL" id="JACHIT010000002">
    <property type="protein sequence ID" value="MBB5918829.1"/>
    <property type="molecule type" value="Genomic_DNA"/>
</dbReference>
<dbReference type="NCBIfam" id="NF033634">
    <property type="entry name" value="SLATT_1"/>
    <property type="match status" value="1"/>
</dbReference>
<feature type="transmembrane region" description="Helical" evidence="1">
    <location>
        <begin position="36"/>
        <end position="56"/>
    </location>
</feature>
<keyword evidence="1" id="KW-1133">Transmembrane helix</keyword>
<dbReference type="AlphaFoldDB" id="A0A7W9UMQ2"/>
<keyword evidence="3" id="KW-1185">Reference proteome</keyword>
<protein>
    <recommendedName>
        <fullName evidence="4">SMODS and SLOG-associating 2TM effector domain-containing protein</fullName>
    </recommendedName>
</protein>
<comment type="caution">
    <text evidence="2">The sequence shown here is derived from an EMBL/GenBank/DDBJ whole genome shotgun (WGS) entry which is preliminary data.</text>
</comment>
<keyword evidence="1" id="KW-0812">Transmembrane</keyword>
<organism evidence="2 3">
    <name type="scientific">Nocardia transvalensis</name>
    <dbReference type="NCBI Taxonomy" id="37333"/>
    <lineage>
        <taxon>Bacteria</taxon>
        <taxon>Bacillati</taxon>
        <taxon>Actinomycetota</taxon>
        <taxon>Actinomycetes</taxon>
        <taxon>Mycobacteriales</taxon>
        <taxon>Nocardiaceae</taxon>
        <taxon>Nocardia</taxon>
    </lineage>
</organism>
<evidence type="ECO:0000313" key="2">
    <source>
        <dbReference type="EMBL" id="MBB5918829.1"/>
    </source>
</evidence>
<name>A0A7W9UMQ2_9NOCA</name>
<gene>
    <name evidence="2" type="ORF">BJY24_007741</name>
</gene>
<evidence type="ECO:0000256" key="1">
    <source>
        <dbReference type="SAM" id="Phobius"/>
    </source>
</evidence>
<proteinExistence type="predicted"/>